<protein>
    <submittedName>
        <fullName evidence="7">Cobalt transport protein</fullName>
    </submittedName>
</protein>
<evidence type="ECO:0000313" key="7">
    <source>
        <dbReference type="EMBL" id="EGC02501.1"/>
    </source>
</evidence>
<feature type="transmembrane region" description="Helical" evidence="6">
    <location>
        <begin position="212"/>
        <end position="232"/>
    </location>
</feature>
<evidence type="ECO:0000256" key="4">
    <source>
        <dbReference type="ARBA" id="ARBA00022989"/>
    </source>
</evidence>
<dbReference type="EMBL" id="ADKM02000093">
    <property type="protein sequence ID" value="EGC02501.1"/>
    <property type="molecule type" value="Genomic_DNA"/>
</dbReference>
<keyword evidence="2" id="KW-1003">Cell membrane</keyword>
<feature type="transmembrane region" description="Helical" evidence="6">
    <location>
        <begin position="12"/>
        <end position="45"/>
    </location>
</feature>
<evidence type="ECO:0000313" key="8">
    <source>
        <dbReference type="Proteomes" id="UP000004259"/>
    </source>
</evidence>
<dbReference type="eggNOG" id="COG0619">
    <property type="taxonomic scope" value="Bacteria"/>
</dbReference>
<evidence type="ECO:0000256" key="3">
    <source>
        <dbReference type="ARBA" id="ARBA00022692"/>
    </source>
</evidence>
<dbReference type="CDD" id="cd16914">
    <property type="entry name" value="EcfT"/>
    <property type="match status" value="1"/>
</dbReference>
<dbReference type="InterPro" id="IPR003339">
    <property type="entry name" value="ABC/ECF_trnsptr_transmembrane"/>
</dbReference>
<dbReference type="Proteomes" id="UP000004259">
    <property type="component" value="Unassembled WGS sequence"/>
</dbReference>
<comment type="caution">
    <text evidence="7">The sequence shown here is derived from an EMBL/GenBank/DDBJ whole genome shotgun (WGS) entry which is preliminary data.</text>
</comment>
<evidence type="ECO:0000256" key="2">
    <source>
        <dbReference type="ARBA" id="ARBA00022475"/>
    </source>
</evidence>
<proteinExistence type="predicted"/>
<evidence type="ECO:0000256" key="6">
    <source>
        <dbReference type="SAM" id="Phobius"/>
    </source>
</evidence>
<feature type="transmembrane region" description="Helical" evidence="6">
    <location>
        <begin position="57"/>
        <end position="85"/>
    </location>
</feature>
<dbReference type="OrthoDB" id="3730291at2"/>
<gene>
    <name evidence="7" type="ORF">CUS_5449</name>
</gene>
<evidence type="ECO:0000256" key="1">
    <source>
        <dbReference type="ARBA" id="ARBA00004141"/>
    </source>
</evidence>
<dbReference type="GO" id="GO:0005886">
    <property type="term" value="C:plasma membrane"/>
    <property type="evidence" value="ECO:0007669"/>
    <property type="project" value="UniProtKB-ARBA"/>
</dbReference>
<sequence>MKAGGLDVRTKLILLLYTAIVVFAVPKLWLEVTMFALCSLLHIIYGSVRRSLKYLVIYAAAVAVQFFLLPKLSGAALMTVSIFAVSFRRLMPCIMAGRLLLQTTTASEMLNGLQKLHIPIEVTIPLAVTVRYIPAVKEQLQHIRDARRLRQFSKRGGFLHRAVRSMELYYVPLLVSAVQMSDEITAAAVTRGIEDPCRHTSALERRFGTADYLLLTLLAALTALIIFTRKAAVA</sequence>
<dbReference type="AlphaFoldDB" id="E9SE30"/>
<dbReference type="PANTHER" id="PTHR34857:SF2">
    <property type="entry name" value="SLL0384 PROTEIN"/>
    <property type="match status" value="1"/>
</dbReference>
<keyword evidence="8" id="KW-1185">Reference proteome</keyword>
<dbReference type="STRING" id="246199.CUS_5449"/>
<dbReference type="RefSeq" id="WP_002850885.1">
    <property type="nucleotide sequence ID" value="NZ_ADKM02000093.1"/>
</dbReference>
<accession>E9SE30</accession>
<evidence type="ECO:0000256" key="5">
    <source>
        <dbReference type="ARBA" id="ARBA00023136"/>
    </source>
</evidence>
<keyword evidence="3 6" id="KW-0812">Transmembrane</keyword>
<dbReference type="Pfam" id="PF02361">
    <property type="entry name" value="CbiQ"/>
    <property type="match status" value="1"/>
</dbReference>
<keyword evidence="4 6" id="KW-1133">Transmembrane helix</keyword>
<comment type="subcellular location">
    <subcellularLocation>
        <location evidence="1">Membrane</location>
        <topology evidence="1">Multi-pass membrane protein</topology>
    </subcellularLocation>
</comment>
<dbReference type="InterPro" id="IPR051611">
    <property type="entry name" value="ECF_transporter_component"/>
</dbReference>
<dbReference type="PANTHER" id="PTHR34857">
    <property type="entry name" value="SLL0384 PROTEIN"/>
    <property type="match status" value="1"/>
</dbReference>
<organism evidence="7 8">
    <name type="scientific">Ruminococcus albus 8</name>
    <dbReference type="NCBI Taxonomy" id="246199"/>
    <lineage>
        <taxon>Bacteria</taxon>
        <taxon>Bacillati</taxon>
        <taxon>Bacillota</taxon>
        <taxon>Clostridia</taxon>
        <taxon>Eubacteriales</taxon>
        <taxon>Oscillospiraceae</taxon>
        <taxon>Ruminococcus</taxon>
    </lineage>
</organism>
<keyword evidence="5 6" id="KW-0472">Membrane</keyword>
<reference evidence="7 8" key="1">
    <citation type="submission" date="2011-02" db="EMBL/GenBank/DDBJ databases">
        <authorList>
            <person name="Nelson K.E."/>
            <person name="Sutton G."/>
            <person name="Torralba M."/>
            <person name="Durkin S."/>
            <person name="Harkins D."/>
            <person name="Montgomery R."/>
            <person name="Ziemer C."/>
            <person name="Klaassens E."/>
            <person name="Ocuiv P."/>
            <person name="Morrison M."/>
        </authorList>
    </citation>
    <scope>NUCLEOTIDE SEQUENCE [LARGE SCALE GENOMIC DNA]</scope>
    <source>
        <strain evidence="7 8">8</strain>
    </source>
</reference>
<name>E9SE30_RUMAL</name>